<evidence type="ECO:0000259" key="2">
    <source>
        <dbReference type="Pfam" id="PF00501"/>
    </source>
</evidence>
<keyword evidence="4" id="KW-1185">Reference proteome</keyword>
<dbReference type="Pfam" id="PF00501">
    <property type="entry name" value="AMP-binding"/>
    <property type="match status" value="1"/>
</dbReference>
<feature type="signal peptide" evidence="1">
    <location>
        <begin position="1"/>
        <end position="22"/>
    </location>
</feature>
<dbReference type="InterPro" id="IPR000873">
    <property type="entry name" value="AMP-dep_synth/lig_dom"/>
</dbReference>
<organism evidence="3 4">
    <name type="scientific">Aspergillus chevalieri</name>
    <name type="common">Eurotium chevalieri</name>
    <dbReference type="NCBI Taxonomy" id="182096"/>
    <lineage>
        <taxon>Eukaryota</taxon>
        <taxon>Fungi</taxon>
        <taxon>Dikarya</taxon>
        <taxon>Ascomycota</taxon>
        <taxon>Pezizomycotina</taxon>
        <taxon>Eurotiomycetes</taxon>
        <taxon>Eurotiomycetidae</taxon>
        <taxon>Eurotiales</taxon>
        <taxon>Aspergillaceae</taxon>
        <taxon>Aspergillus</taxon>
        <taxon>Aspergillus subgen. Aspergillus</taxon>
    </lineage>
</organism>
<dbReference type="SUPFAM" id="SSF56801">
    <property type="entry name" value="Acetyl-CoA synthetase-like"/>
    <property type="match status" value="1"/>
</dbReference>
<accession>A0A7R7VT14</accession>
<dbReference type="RefSeq" id="XP_043138733.1">
    <property type="nucleotide sequence ID" value="XM_043281234.1"/>
</dbReference>
<evidence type="ECO:0000256" key="1">
    <source>
        <dbReference type="SAM" id="SignalP"/>
    </source>
</evidence>
<dbReference type="GeneID" id="66984569"/>
<name>A0A7R7VT14_ASPCH</name>
<evidence type="ECO:0000313" key="3">
    <source>
        <dbReference type="EMBL" id="BCR90211.1"/>
    </source>
</evidence>
<evidence type="ECO:0000313" key="4">
    <source>
        <dbReference type="Proteomes" id="UP000637239"/>
    </source>
</evidence>
<reference evidence="3" key="1">
    <citation type="submission" date="2021-01" db="EMBL/GenBank/DDBJ databases">
        <authorList>
            <consortium name="Aspergillus chevalieri M1 genome sequencing consortium"/>
            <person name="Kazuki M."/>
            <person name="Futagami T."/>
        </authorList>
    </citation>
    <scope>NUCLEOTIDE SEQUENCE</scope>
    <source>
        <strain evidence="3">M1</strain>
    </source>
</reference>
<dbReference type="Gene3D" id="3.40.50.12780">
    <property type="entry name" value="N-terminal domain of ligase-like"/>
    <property type="match status" value="1"/>
</dbReference>
<dbReference type="KEGG" id="ache:ACHE_60097A"/>
<dbReference type="GO" id="GO:0019748">
    <property type="term" value="P:secondary metabolic process"/>
    <property type="evidence" value="ECO:0007669"/>
    <property type="project" value="TreeGrafter"/>
</dbReference>
<reference evidence="3" key="2">
    <citation type="submission" date="2021-02" db="EMBL/GenBank/DDBJ databases">
        <title>Aspergillus chevalieri M1 genome sequence.</title>
        <authorList>
            <person name="Kadooka C."/>
            <person name="Mori K."/>
            <person name="Futagami T."/>
        </authorList>
    </citation>
    <scope>NUCLEOTIDE SEQUENCE</scope>
    <source>
        <strain evidence="3">M1</strain>
    </source>
</reference>
<dbReference type="InterPro" id="IPR042099">
    <property type="entry name" value="ANL_N_sf"/>
</dbReference>
<dbReference type="AlphaFoldDB" id="A0A7R7VT14"/>
<feature type="domain" description="AMP-dependent synthetase/ligase" evidence="2">
    <location>
        <begin position="50"/>
        <end position="134"/>
    </location>
</feature>
<protein>
    <recommendedName>
        <fullName evidence="2">AMP-dependent synthetase/ligase domain-containing protein</fullName>
    </recommendedName>
</protein>
<dbReference type="PANTHER" id="PTHR24096:SF265">
    <property type="entry name" value="ENZYME, PUTATIVE (AFU_ORTHOLOGUE AFUA_5G14270)-RELATED"/>
    <property type="match status" value="1"/>
</dbReference>
<sequence length="147" mass="16535">MLFSFSITNLLFSICILMNVKMIFEPAERLHIPTKDLLSYIFDNPEYDQDEPIYRDPANSSRSISCNQARKLIRQLVAGLQAWGVRKGDCIAIHAFNDIYYSMLVLAIVGAGGIFTGTNPSYTPMELEHPFKESYDKNESETGSLGS</sequence>
<dbReference type="EMBL" id="AP024421">
    <property type="protein sequence ID" value="BCR90211.1"/>
    <property type="molecule type" value="Genomic_DNA"/>
</dbReference>
<dbReference type="PANTHER" id="PTHR24096">
    <property type="entry name" value="LONG-CHAIN-FATTY-ACID--COA LIGASE"/>
    <property type="match status" value="1"/>
</dbReference>
<dbReference type="Proteomes" id="UP000637239">
    <property type="component" value="Chromosome 6"/>
</dbReference>
<proteinExistence type="predicted"/>
<feature type="chain" id="PRO_5030725793" description="AMP-dependent synthetase/ligase domain-containing protein" evidence="1">
    <location>
        <begin position="23"/>
        <end position="147"/>
    </location>
</feature>
<keyword evidence="1" id="KW-0732">Signal</keyword>
<gene>
    <name evidence="3" type="ORF">ACHE_60097A</name>
</gene>
<dbReference type="GO" id="GO:0016405">
    <property type="term" value="F:CoA-ligase activity"/>
    <property type="evidence" value="ECO:0007669"/>
    <property type="project" value="TreeGrafter"/>
</dbReference>